<keyword evidence="2" id="KW-0812">Transmembrane</keyword>
<dbReference type="AlphaFoldDB" id="A0AAP2W9X1"/>
<organism evidence="3 4">
    <name type="scientific">Lientehia hominis</name>
    <dbReference type="NCBI Taxonomy" id="2897778"/>
    <lineage>
        <taxon>Bacteria</taxon>
        <taxon>Bacillati</taxon>
        <taxon>Bacillota</taxon>
        <taxon>Clostridia</taxon>
        <taxon>Lachnospirales</taxon>
        <taxon>Lachnospiraceae</taxon>
        <taxon>Lientehia</taxon>
    </lineage>
</organism>
<feature type="transmembrane region" description="Helical" evidence="2">
    <location>
        <begin position="12"/>
        <end position="34"/>
    </location>
</feature>
<evidence type="ECO:0000256" key="1">
    <source>
        <dbReference type="SAM" id="MobiDB-lite"/>
    </source>
</evidence>
<protein>
    <submittedName>
        <fullName evidence="3">Uncharacterized protein</fullName>
    </submittedName>
</protein>
<dbReference type="RefSeq" id="WP_231062318.1">
    <property type="nucleotide sequence ID" value="NZ_JAJNOR010000004.1"/>
</dbReference>
<gene>
    <name evidence="3" type="ORF">LQE92_07190</name>
</gene>
<evidence type="ECO:0000313" key="4">
    <source>
        <dbReference type="Proteomes" id="UP001299265"/>
    </source>
</evidence>
<dbReference type="Proteomes" id="UP001299265">
    <property type="component" value="Unassembled WGS sequence"/>
</dbReference>
<keyword evidence="2" id="KW-1133">Transmembrane helix</keyword>
<comment type="caution">
    <text evidence="3">The sequence shown here is derived from an EMBL/GenBank/DDBJ whole genome shotgun (WGS) entry which is preliminary data.</text>
</comment>
<evidence type="ECO:0000256" key="2">
    <source>
        <dbReference type="SAM" id="Phobius"/>
    </source>
</evidence>
<name>A0AAP2W9X1_9FIRM</name>
<keyword evidence="4" id="KW-1185">Reference proteome</keyword>
<accession>A0AAP2W9X1</accession>
<sequence>MTLKLTERDKKLLVFLTAFVIVVGLGFGVLFPLLEKNEKKAEALSEARLERLEKERKSSMLGDMRTKVDSMKEELSDSQRSFYEITPSMGIDKMLTGMALSYGLEVRDLDIVMPQTGDYTSLTGYTEILLKLVSQNGGGESASVYSGAYTADITMIMKGGREGLQSMLDACAAQEPKLRISEFYWQAEKEKEGQFILSVSMELYMYEDIDQYTALQKILAAEETEAPADGVQDGTEAGELPEE</sequence>
<proteinExistence type="predicted"/>
<feature type="region of interest" description="Disordered" evidence="1">
    <location>
        <begin position="224"/>
        <end position="243"/>
    </location>
</feature>
<keyword evidence="2" id="KW-0472">Membrane</keyword>
<reference evidence="3 4" key="1">
    <citation type="submission" date="2021-11" db="EMBL/GenBank/DDBJ databases">
        <title>Lacrimispora sp. nov. NSJ-141 isolated from human feces.</title>
        <authorList>
            <person name="Abdugheni R."/>
        </authorList>
    </citation>
    <scope>NUCLEOTIDE SEQUENCE [LARGE SCALE GENOMIC DNA]</scope>
    <source>
        <strain evidence="3 4">NSJ-141</strain>
    </source>
</reference>
<dbReference type="EMBL" id="JAJNOR010000004">
    <property type="protein sequence ID" value="MCD2492417.1"/>
    <property type="molecule type" value="Genomic_DNA"/>
</dbReference>
<evidence type="ECO:0000313" key="3">
    <source>
        <dbReference type="EMBL" id="MCD2492417.1"/>
    </source>
</evidence>